<evidence type="ECO:0000256" key="2">
    <source>
        <dbReference type="ARBA" id="ARBA00005814"/>
    </source>
</evidence>
<evidence type="ECO:0000259" key="8">
    <source>
        <dbReference type="Pfam" id="PF01061"/>
    </source>
</evidence>
<dbReference type="PANTHER" id="PTHR48042">
    <property type="entry name" value="ABC TRANSPORTER G FAMILY MEMBER 11"/>
    <property type="match status" value="1"/>
</dbReference>
<keyword evidence="3" id="KW-0813">Transport</keyword>
<keyword evidence="6 7" id="KW-0472">Membrane</keyword>
<accession>D5A8R3</accession>
<name>D5A8R3_PICSI</name>
<feature type="transmembrane region" description="Helical" evidence="7">
    <location>
        <begin position="147"/>
        <end position="166"/>
    </location>
</feature>
<organism evidence="9">
    <name type="scientific">Picea sitchensis</name>
    <name type="common">Sitka spruce</name>
    <name type="synonym">Pinus sitchensis</name>
    <dbReference type="NCBI Taxonomy" id="3332"/>
    <lineage>
        <taxon>Eukaryota</taxon>
        <taxon>Viridiplantae</taxon>
        <taxon>Streptophyta</taxon>
        <taxon>Embryophyta</taxon>
        <taxon>Tracheophyta</taxon>
        <taxon>Spermatophyta</taxon>
        <taxon>Pinopsida</taxon>
        <taxon>Pinidae</taxon>
        <taxon>Conifers I</taxon>
        <taxon>Pinales</taxon>
        <taxon>Pinaceae</taxon>
        <taxon>Picea</taxon>
    </lineage>
</organism>
<dbReference type="GO" id="GO:0016020">
    <property type="term" value="C:membrane"/>
    <property type="evidence" value="ECO:0007669"/>
    <property type="project" value="UniProtKB-SubCell"/>
</dbReference>
<feature type="transmembrane region" description="Helical" evidence="7">
    <location>
        <begin position="186"/>
        <end position="215"/>
    </location>
</feature>
<feature type="transmembrane region" description="Helical" evidence="7">
    <location>
        <begin position="227"/>
        <end position="249"/>
    </location>
</feature>
<dbReference type="GO" id="GO:0140359">
    <property type="term" value="F:ABC-type transporter activity"/>
    <property type="evidence" value="ECO:0007669"/>
    <property type="project" value="InterPro"/>
</dbReference>
<keyword evidence="4 7" id="KW-0812">Transmembrane</keyword>
<sequence length="329" mass="37332">MFASFPCPVMQSPSDHFLRAINTDFDRVIAMCKNWQDDQGDFSSVNMDTAVAIRTLETTYKASTEAAAVQAMVTNLTEKEGQILKGRGSARALTRIAVLTWRSSLIMSRDFRYYWLRLMLYILLMICMGTVFANLGHSLYSVRIRVAAIFFFIAFTSLMSISGFPVHIKEIKVYTHEKSNRHSGAFVFSLGNLFASIPFLFLISLSCSLVIYFILGMRSAFSLFMYFMLNFFMCLLINEGLLMVIASILPEVFEGILTMVFLQGIMMLVAGYFRLRDELPKPVWKYPVSYLAFHTYAIEGLLENEYTGTSFAVGQLDTGSFCFCPFTLN</sequence>
<dbReference type="Pfam" id="PF01061">
    <property type="entry name" value="ABC2_membrane"/>
    <property type="match status" value="1"/>
</dbReference>
<dbReference type="InterPro" id="IPR052215">
    <property type="entry name" value="Plant_ABCG"/>
</dbReference>
<proteinExistence type="evidence at transcript level"/>
<feature type="domain" description="ABC-2 type transporter transmembrane" evidence="8">
    <location>
        <begin position="96"/>
        <end position="306"/>
    </location>
</feature>
<evidence type="ECO:0000256" key="5">
    <source>
        <dbReference type="ARBA" id="ARBA00022989"/>
    </source>
</evidence>
<evidence type="ECO:0000256" key="1">
    <source>
        <dbReference type="ARBA" id="ARBA00004141"/>
    </source>
</evidence>
<protein>
    <recommendedName>
        <fullName evidence="8">ABC-2 type transporter transmembrane domain-containing protein</fullName>
    </recommendedName>
</protein>
<evidence type="ECO:0000256" key="4">
    <source>
        <dbReference type="ARBA" id="ARBA00022692"/>
    </source>
</evidence>
<dbReference type="InterPro" id="IPR013525">
    <property type="entry name" value="ABC2_TM"/>
</dbReference>
<evidence type="ECO:0000313" key="9">
    <source>
        <dbReference type="EMBL" id="ADE75932.1"/>
    </source>
</evidence>
<reference evidence="9" key="1">
    <citation type="submission" date="2010-04" db="EMBL/GenBank/DDBJ databases">
        <authorList>
            <person name="Reid K.E."/>
            <person name="Liao N."/>
            <person name="Chan S."/>
            <person name="Docking R."/>
            <person name="Taylor G."/>
            <person name="Moore R."/>
            <person name="Mayo M."/>
            <person name="Munro S."/>
            <person name="King J."/>
            <person name="Yanchuk A."/>
            <person name="Holt R."/>
            <person name="Jones S."/>
            <person name="Marra M."/>
            <person name="Ritland C.E."/>
            <person name="Ritland K."/>
            <person name="Bohlmann J."/>
        </authorList>
    </citation>
    <scope>NUCLEOTIDE SEQUENCE</scope>
    <source>
        <tissue evidence="9">Buds collected with no treatment. Collection October 2007</tissue>
    </source>
</reference>
<feature type="transmembrane region" description="Helical" evidence="7">
    <location>
        <begin position="255"/>
        <end position="275"/>
    </location>
</feature>
<comment type="similarity">
    <text evidence="2">Belongs to the ABC transporter superfamily. ABCG family. Eye pigment precursor importer (TC 3.A.1.204) subfamily.</text>
</comment>
<dbReference type="AlphaFoldDB" id="D5A8R3"/>
<evidence type="ECO:0000256" key="3">
    <source>
        <dbReference type="ARBA" id="ARBA00022448"/>
    </source>
</evidence>
<evidence type="ECO:0000256" key="6">
    <source>
        <dbReference type="ARBA" id="ARBA00023136"/>
    </source>
</evidence>
<evidence type="ECO:0000256" key="7">
    <source>
        <dbReference type="SAM" id="Phobius"/>
    </source>
</evidence>
<comment type="subcellular location">
    <subcellularLocation>
        <location evidence="1">Membrane</location>
        <topology evidence="1">Multi-pass membrane protein</topology>
    </subcellularLocation>
</comment>
<dbReference type="EMBL" id="BT122560">
    <property type="protein sequence ID" value="ADE75932.1"/>
    <property type="molecule type" value="mRNA"/>
</dbReference>
<keyword evidence="5 7" id="KW-1133">Transmembrane helix</keyword>
<feature type="transmembrane region" description="Helical" evidence="7">
    <location>
        <begin position="114"/>
        <end position="135"/>
    </location>
</feature>
<dbReference type="PANTHER" id="PTHR48042:SF12">
    <property type="entry name" value="ABC TRANSPORTER G FAMILY MEMBER 3"/>
    <property type="match status" value="1"/>
</dbReference>